<keyword evidence="2" id="KW-0479">Metal-binding</keyword>
<dbReference type="EMBL" id="JAKWBI020000088">
    <property type="protein sequence ID" value="KAJ2903213.1"/>
    <property type="molecule type" value="Genomic_DNA"/>
</dbReference>
<feature type="region of interest" description="Disordered" evidence="6">
    <location>
        <begin position="884"/>
        <end position="916"/>
    </location>
</feature>
<feature type="region of interest" description="Disordered" evidence="6">
    <location>
        <begin position="330"/>
        <end position="359"/>
    </location>
</feature>
<gene>
    <name evidence="8" type="ORF">MKZ38_010249</name>
</gene>
<sequence length="992" mass="109768">MQSHPRHPSQQQPQSQLHQDHDSDDGNPDHSADENDEETHFDHEELSRNGKRKRPLSVSVFSHSSVLSRIAFSYHPPNVSFPKLHPSIRPILFALLVALALLLSLPALHSLPSLYTPHHALGPGSPADVNRNSAPAAASSSPRSIDLTASPSPSSPVQAVHRPSSGPQGQPAEENGASATARTEGTPAANPDIPRSVPDRVDRILINFPSEQVKCDRGQPSCGWCSRNGALCEYKERKKPGLRAGYGRELEQRLDRLEEVLRTHSEILQQSFGNTQQQLQNGPLSALNSNTSLSSDQGTPRDGGPVIFRQNEPLRTPQAETALFLQKPALHQGAASSQGTDFTLPPQPSSIQTAHDPLSAPIPVSGISPQHSRLPLLQPAPPPLEFSNQFHQAPQIHSPTLNMSHNPAHVPSDQDLPPYDLLYALTDLYFKHINTWCPILHRKATLDSLFGSAPLDETDRILLHAIVATTLRYSADARLTDEKRKHYHDVSKKRVLLYGMEHSSVKSLQALVILALDLVGDGNGPPGWNIMALITRAVVQLGLAVETTSLTVSPNVKSIYTLRAMILPEPKDFIEEESRRRLFWMVYLLDRYATIATAFEFALDDKEIDRTLPCRDDLWMKNQKVDTRWFRTDETSIDPQPDRYDKPENLGAFSYYIEILGILSKIHKFLKQPVDISALSDVERWQLRYKELDHTLASWKFGLPGEYGNMAKLFQPGSAKSLNCGWVMLHATYHTAVIRLHSSAAYPTHRSPIFQVSYTASQRCHQAVENIHALAEFAVSNGLLQKLGPPFAFTLWVAARLLLVHGSTVEHKLSPQISFLVDSLREMGRYWPVAQRYSDLLARVLDEQSDADRKGDAPPSSVRILADMRRTAFDLDFLISRQPRHNQFPGLPGPNNNGGGGNGSRMPSATPQARTPAPNELEYLDVFDFFNVPRLPFGGDMTGNNGGGHAMDGAGNVEMTGAGSSIGEFNITNFAVDANSDWLFKQEGKFMA</sequence>
<dbReference type="PANTHER" id="PTHR47338">
    <property type="entry name" value="ZN(II)2CYS6 TRANSCRIPTION FACTOR (EUROFUNG)-RELATED"/>
    <property type="match status" value="1"/>
</dbReference>
<feature type="compositionally biased region" description="Low complexity" evidence="6">
    <location>
        <begin position="284"/>
        <end position="295"/>
    </location>
</feature>
<feature type="region of interest" description="Disordered" evidence="6">
    <location>
        <begin position="125"/>
        <end position="198"/>
    </location>
</feature>
<dbReference type="AlphaFoldDB" id="A0AAD5WUL4"/>
<dbReference type="PANTHER" id="PTHR47338:SF28">
    <property type="entry name" value="C6 TRANSCRIPTION FACTOR"/>
    <property type="match status" value="1"/>
</dbReference>
<evidence type="ECO:0000313" key="8">
    <source>
        <dbReference type="EMBL" id="KAJ2903213.1"/>
    </source>
</evidence>
<protein>
    <recommendedName>
        <fullName evidence="7">Xylanolytic transcriptional activator regulatory domain-containing protein</fullName>
    </recommendedName>
</protein>
<evidence type="ECO:0000313" key="9">
    <source>
        <dbReference type="Proteomes" id="UP001201980"/>
    </source>
</evidence>
<dbReference type="InterPro" id="IPR036864">
    <property type="entry name" value="Zn2-C6_fun-type_DNA-bd_sf"/>
</dbReference>
<keyword evidence="4" id="KW-0804">Transcription</keyword>
<dbReference type="SMART" id="SM00906">
    <property type="entry name" value="Fungal_trans"/>
    <property type="match status" value="1"/>
</dbReference>
<evidence type="ECO:0000256" key="5">
    <source>
        <dbReference type="ARBA" id="ARBA00023242"/>
    </source>
</evidence>
<feature type="region of interest" description="Disordered" evidence="6">
    <location>
        <begin position="279"/>
        <end position="309"/>
    </location>
</feature>
<dbReference type="GO" id="GO:0000981">
    <property type="term" value="F:DNA-binding transcription factor activity, RNA polymerase II-specific"/>
    <property type="evidence" value="ECO:0007669"/>
    <property type="project" value="InterPro"/>
</dbReference>
<dbReference type="GO" id="GO:0008270">
    <property type="term" value="F:zinc ion binding"/>
    <property type="evidence" value="ECO:0007669"/>
    <property type="project" value="InterPro"/>
</dbReference>
<keyword evidence="5" id="KW-0539">Nucleus</keyword>
<dbReference type="InterPro" id="IPR050815">
    <property type="entry name" value="TF_fung"/>
</dbReference>
<dbReference type="Gene3D" id="4.10.240.10">
    <property type="entry name" value="Zn(2)-C6 fungal-type DNA-binding domain"/>
    <property type="match status" value="1"/>
</dbReference>
<evidence type="ECO:0000256" key="2">
    <source>
        <dbReference type="ARBA" id="ARBA00022723"/>
    </source>
</evidence>
<dbReference type="InterPro" id="IPR001138">
    <property type="entry name" value="Zn2Cys6_DnaBD"/>
</dbReference>
<dbReference type="Proteomes" id="UP001201980">
    <property type="component" value="Unassembled WGS sequence"/>
</dbReference>
<keyword evidence="3" id="KW-0805">Transcription regulation</keyword>
<dbReference type="Pfam" id="PF00172">
    <property type="entry name" value="Zn_clus"/>
    <property type="match status" value="1"/>
</dbReference>
<dbReference type="GO" id="GO:0005634">
    <property type="term" value="C:nucleus"/>
    <property type="evidence" value="ECO:0007669"/>
    <property type="project" value="UniProtKB-SubCell"/>
</dbReference>
<dbReference type="Pfam" id="PF04082">
    <property type="entry name" value="Fungal_trans"/>
    <property type="match status" value="1"/>
</dbReference>
<dbReference type="InterPro" id="IPR007219">
    <property type="entry name" value="XnlR_reg_dom"/>
</dbReference>
<accession>A0AAD5WUL4</accession>
<evidence type="ECO:0000256" key="3">
    <source>
        <dbReference type="ARBA" id="ARBA00023015"/>
    </source>
</evidence>
<dbReference type="CDD" id="cd12148">
    <property type="entry name" value="fungal_TF_MHR"/>
    <property type="match status" value="1"/>
</dbReference>
<dbReference type="CDD" id="cd00067">
    <property type="entry name" value="GAL4"/>
    <property type="match status" value="1"/>
</dbReference>
<comment type="caution">
    <text evidence="8">The sequence shown here is derived from an EMBL/GenBank/DDBJ whole genome shotgun (WGS) entry which is preliminary data.</text>
</comment>
<feature type="compositionally biased region" description="Low complexity" evidence="6">
    <location>
        <begin position="8"/>
        <end position="17"/>
    </location>
</feature>
<name>A0AAD5WUL4_9PEZI</name>
<keyword evidence="9" id="KW-1185">Reference proteome</keyword>
<dbReference type="GO" id="GO:0003677">
    <property type="term" value="F:DNA binding"/>
    <property type="evidence" value="ECO:0007669"/>
    <property type="project" value="InterPro"/>
</dbReference>
<dbReference type="GO" id="GO:0006351">
    <property type="term" value="P:DNA-templated transcription"/>
    <property type="evidence" value="ECO:0007669"/>
    <property type="project" value="InterPro"/>
</dbReference>
<feature type="region of interest" description="Disordered" evidence="6">
    <location>
        <begin position="1"/>
        <end position="52"/>
    </location>
</feature>
<reference evidence="8" key="1">
    <citation type="submission" date="2022-07" db="EMBL/GenBank/DDBJ databases">
        <title>Draft genome sequence of Zalerion maritima ATCC 34329, a (micro)plastics degrading marine fungus.</title>
        <authorList>
            <person name="Paco A."/>
            <person name="Goncalves M.F.M."/>
            <person name="Rocha-Santos T.A.P."/>
            <person name="Alves A."/>
        </authorList>
    </citation>
    <scope>NUCLEOTIDE SEQUENCE</scope>
    <source>
        <strain evidence="8">ATCC 34329</strain>
    </source>
</reference>
<comment type="subcellular location">
    <subcellularLocation>
        <location evidence="1">Nucleus</location>
    </subcellularLocation>
</comment>
<evidence type="ECO:0000256" key="6">
    <source>
        <dbReference type="SAM" id="MobiDB-lite"/>
    </source>
</evidence>
<evidence type="ECO:0000256" key="4">
    <source>
        <dbReference type="ARBA" id="ARBA00023163"/>
    </source>
</evidence>
<feature type="domain" description="Xylanolytic transcriptional activator regulatory" evidence="7">
    <location>
        <begin position="527"/>
        <end position="619"/>
    </location>
</feature>
<feature type="compositionally biased region" description="Low complexity" evidence="6">
    <location>
        <begin position="130"/>
        <end position="156"/>
    </location>
</feature>
<feature type="compositionally biased region" description="Basic and acidic residues" evidence="6">
    <location>
        <begin position="27"/>
        <end position="48"/>
    </location>
</feature>
<evidence type="ECO:0000259" key="7">
    <source>
        <dbReference type="SMART" id="SM00906"/>
    </source>
</evidence>
<proteinExistence type="predicted"/>
<evidence type="ECO:0000256" key="1">
    <source>
        <dbReference type="ARBA" id="ARBA00004123"/>
    </source>
</evidence>
<organism evidence="8 9">
    <name type="scientific">Zalerion maritima</name>
    <dbReference type="NCBI Taxonomy" id="339359"/>
    <lineage>
        <taxon>Eukaryota</taxon>
        <taxon>Fungi</taxon>
        <taxon>Dikarya</taxon>
        <taxon>Ascomycota</taxon>
        <taxon>Pezizomycotina</taxon>
        <taxon>Sordariomycetes</taxon>
        <taxon>Lulworthiomycetidae</taxon>
        <taxon>Lulworthiales</taxon>
        <taxon>Lulworthiaceae</taxon>
        <taxon>Zalerion</taxon>
    </lineage>
</organism>